<evidence type="ECO:0000256" key="2">
    <source>
        <dbReference type="ARBA" id="ARBA00005982"/>
    </source>
</evidence>
<dbReference type="GO" id="GO:0022857">
    <property type="term" value="F:transmembrane transporter activity"/>
    <property type="evidence" value="ECO:0007669"/>
    <property type="project" value="InterPro"/>
</dbReference>
<comment type="subcellular location">
    <subcellularLocation>
        <location evidence="1">Membrane</location>
        <topology evidence="1">Multi-pass membrane protein</topology>
    </subcellularLocation>
</comment>
<evidence type="ECO:0000256" key="5">
    <source>
        <dbReference type="ARBA" id="ARBA00023136"/>
    </source>
</evidence>
<dbReference type="Gene3D" id="1.20.1250.20">
    <property type="entry name" value="MFS general substrate transporter like domains"/>
    <property type="match status" value="1"/>
</dbReference>
<evidence type="ECO:0000256" key="6">
    <source>
        <dbReference type="SAM" id="MobiDB-lite"/>
    </source>
</evidence>
<feature type="region of interest" description="Disordered" evidence="6">
    <location>
        <begin position="1"/>
        <end position="22"/>
    </location>
</feature>
<comment type="similarity">
    <text evidence="2">Belongs to the major facilitator superfamily. Proton-dependent oligopeptide transporter (POT/PTR) (TC 2.A.17) family.</text>
</comment>
<feature type="transmembrane region" description="Helical" evidence="7">
    <location>
        <begin position="405"/>
        <end position="429"/>
    </location>
</feature>
<feature type="transmembrane region" description="Helical" evidence="7">
    <location>
        <begin position="108"/>
        <end position="126"/>
    </location>
</feature>
<evidence type="ECO:0000313" key="9">
    <source>
        <dbReference type="Proteomes" id="UP000030645"/>
    </source>
</evidence>
<dbReference type="eggNOG" id="KOG1237">
    <property type="taxonomic scope" value="Eukaryota"/>
</dbReference>
<dbReference type="InterPro" id="IPR000109">
    <property type="entry name" value="POT_fam"/>
</dbReference>
<keyword evidence="3 7" id="KW-0812">Transmembrane</keyword>
<evidence type="ECO:0000256" key="1">
    <source>
        <dbReference type="ARBA" id="ARBA00004141"/>
    </source>
</evidence>
<dbReference type="SUPFAM" id="SSF103473">
    <property type="entry name" value="MFS general substrate transporter"/>
    <property type="match status" value="1"/>
</dbReference>
<feature type="compositionally biased region" description="Polar residues" evidence="6">
    <location>
        <begin position="1"/>
        <end position="10"/>
    </location>
</feature>
<evidence type="ECO:0000256" key="3">
    <source>
        <dbReference type="ARBA" id="ARBA00022692"/>
    </source>
</evidence>
<accession>W9SYS2</accession>
<feature type="transmembrane region" description="Helical" evidence="7">
    <location>
        <begin position="29"/>
        <end position="51"/>
    </location>
</feature>
<proteinExistence type="inferred from homology"/>
<evidence type="ECO:0000256" key="7">
    <source>
        <dbReference type="SAM" id="Phobius"/>
    </source>
</evidence>
<feature type="transmembrane region" description="Helical" evidence="7">
    <location>
        <begin position="334"/>
        <end position="353"/>
    </location>
</feature>
<dbReference type="GO" id="GO:0016020">
    <property type="term" value="C:membrane"/>
    <property type="evidence" value="ECO:0007669"/>
    <property type="project" value="UniProtKB-SubCell"/>
</dbReference>
<feature type="transmembrane region" description="Helical" evidence="7">
    <location>
        <begin position="176"/>
        <end position="195"/>
    </location>
</feature>
<keyword evidence="4 7" id="KW-1133">Transmembrane helix</keyword>
<evidence type="ECO:0000256" key="4">
    <source>
        <dbReference type="ARBA" id="ARBA00022989"/>
    </source>
</evidence>
<feature type="transmembrane region" description="Helical" evidence="7">
    <location>
        <begin position="373"/>
        <end position="393"/>
    </location>
</feature>
<dbReference type="EMBL" id="KE346335">
    <property type="protein sequence ID" value="EXC33228.1"/>
    <property type="molecule type" value="Genomic_DNA"/>
</dbReference>
<gene>
    <name evidence="8" type="ORF">L484_011205</name>
</gene>
<dbReference type="InterPro" id="IPR036259">
    <property type="entry name" value="MFS_trans_sf"/>
</dbReference>
<feature type="transmembrane region" description="Helical" evidence="7">
    <location>
        <begin position="147"/>
        <end position="170"/>
    </location>
</feature>
<dbReference type="AlphaFoldDB" id="W9SYS2"/>
<keyword evidence="9" id="KW-1185">Reference proteome</keyword>
<dbReference type="Pfam" id="PF00854">
    <property type="entry name" value="PTR2"/>
    <property type="match status" value="1"/>
</dbReference>
<sequence>MATTELQQSSSDHDTEGQMSSSGRIKHGGWITFLFVTGTVMGLTLAAWGWISNLMVYLIEEFNVKSVDAAQISNVGSILFALTAMLDSLRPPPCERGSLDLCKPPSRVQFGVLYSGLALLSVGAGGPRSVITTMGANQLNRPEDRAIFFNLYFFTNYMCAAIGSTAIVYIEDNVSWALGFGICVLASLIGLAIFLSGRPFYCYDKPPGRPFLDLARVIVACFRKRKLPLSSRSEDYYYGFDGKANTVDATPAKNFRILSRAALKTEGDLKPDGSVAKPWRLCTVQQVEDLKALIRILPLWSSNLFVSTPKAIQASLTVLQALTMDRHLGSHFKIPAGSFQVLVFISSSISVVLVDRFLFPMWRKLTSRSPTPLQRIGVGHTMVVLSMAVSALVESKRLKVAHNHGPNFVPMLALWLFPQLVLVGIGEAFHMPSQVGLYYQEFPMSLRNTATSMAAMVYAIAFYFSSALIDLIRRVTEWLPDDINKGRLDNVYWLLVVVGILNFGYFLMCSTFFKYQSNADKERYVSNSGSDM</sequence>
<feature type="transmembrane region" description="Helical" evidence="7">
    <location>
        <begin position="491"/>
        <end position="513"/>
    </location>
</feature>
<name>W9SYS2_9ROSA</name>
<organism evidence="8 9">
    <name type="scientific">Morus notabilis</name>
    <dbReference type="NCBI Taxonomy" id="981085"/>
    <lineage>
        <taxon>Eukaryota</taxon>
        <taxon>Viridiplantae</taxon>
        <taxon>Streptophyta</taxon>
        <taxon>Embryophyta</taxon>
        <taxon>Tracheophyta</taxon>
        <taxon>Spermatophyta</taxon>
        <taxon>Magnoliopsida</taxon>
        <taxon>eudicotyledons</taxon>
        <taxon>Gunneridae</taxon>
        <taxon>Pentapetalae</taxon>
        <taxon>rosids</taxon>
        <taxon>fabids</taxon>
        <taxon>Rosales</taxon>
        <taxon>Moraceae</taxon>
        <taxon>Moreae</taxon>
        <taxon>Morus</taxon>
    </lineage>
</organism>
<protein>
    <submittedName>
        <fullName evidence="8">Nitrate excretion transporter 1</fullName>
    </submittedName>
</protein>
<keyword evidence="5 7" id="KW-0472">Membrane</keyword>
<evidence type="ECO:0000313" key="8">
    <source>
        <dbReference type="EMBL" id="EXC33228.1"/>
    </source>
</evidence>
<reference evidence="9" key="1">
    <citation type="submission" date="2013-01" db="EMBL/GenBank/DDBJ databases">
        <title>Draft Genome Sequence of a Mulberry Tree, Morus notabilis C.K. Schneid.</title>
        <authorList>
            <person name="He N."/>
            <person name="Zhao S."/>
        </authorList>
    </citation>
    <scope>NUCLEOTIDE SEQUENCE</scope>
</reference>
<dbReference type="PANTHER" id="PTHR11654">
    <property type="entry name" value="OLIGOPEPTIDE TRANSPORTER-RELATED"/>
    <property type="match status" value="1"/>
</dbReference>
<feature type="transmembrane region" description="Helical" evidence="7">
    <location>
        <begin position="449"/>
        <end position="471"/>
    </location>
</feature>
<dbReference type="Proteomes" id="UP000030645">
    <property type="component" value="Unassembled WGS sequence"/>
</dbReference>